<keyword evidence="4" id="KW-0560">Oxidoreductase</keyword>
<keyword evidence="8" id="KW-1185">Reference proteome</keyword>
<evidence type="ECO:0000256" key="2">
    <source>
        <dbReference type="ARBA" id="ARBA00022630"/>
    </source>
</evidence>
<gene>
    <name evidence="7" type="ORF">GNP93_14455</name>
</gene>
<evidence type="ECO:0000256" key="4">
    <source>
        <dbReference type="ARBA" id="ARBA00023002"/>
    </source>
</evidence>
<organism evidence="7 8">
    <name type="scientific">Paenibacillus validus</name>
    <dbReference type="NCBI Taxonomy" id="44253"/>
    <lineage>
        <taxon>Bacteria</taxon>
        <taxon>Bacillati</taxon>
        <taxon>Bacillota</taxon>
        <taxon>Bacilli</taxon>
        <taxon>Bacillales</taxon>
        <taxon>Paenibacillaceae</taxon>
        <taxon>Paenibacillus</taxon>
    </lineage>
</organism>
<dbReference type="GO" id="GO:0016651">
    <property type="term" value="F:oxidoreductase activity, acting on NAD(P)H"/>
    <property type="evidence" value="ECO:0007669"/>
    <property type="project" value="TreeGrafter"/>
</dbReference>
<dbReference type="GO" id="GO:0005737">
    <property type="term" value="C:cytoplasm"/>
    <property type="evidence" value="ECO:0007669"/>
    <property type="project" value="TreeGrafter"/>
</dbReference>
<proteinExistence type="predicted"/>
<feature type="domain" description="FAD/NAD(P)-binding" evidence="5">
    <location>
        <begin position="6"/>
        <end position="303"/>
    </location>
</feature>
<comment type="caution">
    <text evidence="7">The sequence shown here is derived from an EMBL/GenBank/DDBJ whole genome shotgun (WGS) entry which is preliminary data.</text>
</comment>
<dbReference type="Gene3D" id="3.30.390.30">
    <property type="match status" value="1"/>
</dbReference>
<evidence type="ECO:0000256" key="1">
    <source>
        <dbReference type="ARBA" id="ARBA00001974"/>
    </source>
</evidence>
<dbReference type="InterPro" id="IPR050446">
    <property type="entry name" value="FAD-oxidoreductase/Apoptosis"/>
</dbReference>
<keyword evidence="2" id="KW-0285">Flavoprotein</keyword>
<dbReference type="AlphaFoldDB" id="A0A7X3CT01"/>
<accession>A0A7X3CT01</accession>
<dbReference type="InterPro" id="IPR028202">
    <property type="entry name" value="Reductase_C"/>
</dbReference>
<feature type="domain" description="Reductase C-terminal" evidence="6">
    <location>
        <begin position="322"/>
        <end position="409"/>
    </location>
</feature>
<reference evidence="7 8" key="1">
    <citation type="submission" date="2019-11" db="EMBL/GenBank/DDBJ databases">
        <title>Draft genome sequences of five Paenibacillus species of dairy origin.</title>
        <authorList>
            <person name="Olajide A.M."/>
            <person name="Chen S."/>
            <person name="Lapointe G."/>
        </authorList>
    </citation>
    <scope>NUCLEOTIDE SEQUENCE [LARGE SCALE GENOMIC DNA]</scope>
    <source>
        <strain evidence="7 8">2CS3</strain>
    </source>
</reference>
<dbReference type="InterPro" id="IPR023753">
    <property type="entry name" value="FAD/NAD-binding_dom"/>
</dbReference>
<name>A0A7X3CT01_9BACL</name>
<dbReference type="SUPFAM" id="SSF51905">
    <property type="entry name" value="FAD/NAD(P)-binding domain"/>
    <property type="match status" value="2"/>
</dbReference>
<evidence type="ECO:0000313" key="8">
    <source>
        <dbReference type="Proteomes" id="UP000450917"/>
    </source>
</evidence>
<dbReference type="PANTHER" id="PTHR43557">
    <property type="entry name" value="APOPTOSIS-INDUCING FACTOR 1"/>
    <property type="match status" value="1"/>
</dbReference>
<dbReference type="PRINTS" id="PR00411">
    <property type="entry name" value="PNDRDTASEI"/>
</dbReference>
<evidence type="ECO:0000256" key="3">
    <source>
        <dbReference type="ARBA" id="ARBA00022827"/>
    </source>
</evidence>
<dbReference type="Pfam" id="PF14759">
    <property type="entry name" value="Reductase_C"/>
    <property type="match status" value="1"/>
</dbReference>
<dbReference type="Proteomes" id="UP000450917">
    <property type="component" value="Unassembled WGS sequence"/>
</dbReference>
<sequence>MTDLGMVIVGAGEAGARAAAELRTQGWAGSITLIGEEKWAPYERPPLSKEQLVAEEEPSPVFILSDEMLARHDIRFLSGTAVERIDRDRHSAVLADGRQIRYERLLLATGARPRPFAVEGSDPSHVSYLRTYSDALALRARLQSGKRIAIIGGGFIGLEVAASAVKRGCSVTLIEVGPRILMRGVPEDIARIVDARHREAGVRFKLGTAIDRIQRTGNERSIVLADGSIVACDEIIAGIGAIPETTLAAACGLEIENGIRADEMLATSDPDIYAAGDCCSFPHRLYGGKRIRLEAWRNAQDQGLHVARNMLGAAEPYAAVPWFWSDQYELTLQVTGLADSGEKTVIRDMGAAGKLYFHLSGEGRLVAVSGIGSPGIAKDIRFGEMLIERQASPELDALANANVKLKSLLQA</sequence>
<comment type="cofactor">
    <cofactor evidence="1">
        <name>FAD</name>
        <dbReference type="ChEBI" id="CHEBI:57692"/>
    </cofactor>
</comment>
<keyword evidence="3" id="KW-0274">FAD</keyword>
<dbReference type="InterPro" id="IPR036188">
    <property type="entry name" value="FAD/NAD-bd_sf"/>
</dbReference>
<evidence type="ECO:0000259" key="5">
    <source>
        <dbReference type="Pfam" id="PF07992"/>
    </source>
</evidence>
<dbReference type="Pfam" id="PF07992">
    <property type="entry name" value="Pyr_redox_2"/>
    <property type="match status" value="1"/>
</dbReference>
<dbReference type="RefSeq" id="WP_155614920.1">
    <property type="nucleotide sequence ID" value="NZ_JBDLZV010000001.1"/>
</dbReference>
<evidence type="ECO:0000259" key="6">
    <source>
        <dbReference type="Pfam" id="PF14759"/>
    </source>
</evidence>
<evidence type="ECO:0000313" key="7">
    <source>
        <dbReference type="EMBL" id="MUG71872.1"/>
    </source>
</evidence>
<dbReference type="Gene3D" id="3.50.50.60">
    <property type="entry name" value="FAD/NAD(P)-binding domain"/>
    <property type="match status" value="2"/>
</dbReference>
<protein>
    <submittedName>
        <fullName evidence="7">Ferredoxin reductase</fullName>
    </submittedName>
</protein>
<dbReference type="SUPFAM" id="SSF55424">
    <property type="entry name" value="FAD/NAD-linked reductases, dimerisation (C-terminal) domain"/>
    <property type="match status" value="1"/>
</dbReference>
<dbReference type="PRINTS" id="PR00368">
    <property type="entry name" value="FADPNR"/>
</dbReference>
<dbReference type="EMBL" id="WNZX01000011">
    <property type="protein sequence ID" value="MUG71872.1"/>
    <property type="molecule type" value="Genomic_DNA"/>
</dbReference>
<dbReference type="InterPro" id="IPR016156">
    <property type="entry name" value="FAD/NAD-linked_Rdtase_dimer_sf"/>
</dbReference>
<dbReference type="PANTHER" id="PTHR43557:SF2">
    <property type="entry name" value="RIESKE DOMAIN-CONTAINING PROTEIN-RELATED"/>
    <property type="match status" value="1"/>
</dbReference>